<keyword evidence="3" id="KW-1185">Reference proteome</keyword>
<proteinExistence type="inferred from homology"/>
<organism evidence="2 3">
    <name type="scientific">Bradymonas sediminis</name>
    <dbReference type="NCBI Taxonomy" id="1548548"/>
    <lineage>
        <taxon>Bacteria</taxon>
        <taxon>Deltaproteobacteria</taxon>
        <taxon>Bradymonadales</taxon>
        <taxon>Bradymonadaceae</taxon>
        <taxon>Bradymonas</taxon>
    </lineage>
</organism>
<evidence type="ECO:0000256" key="1">
    <source>
        <dbReference type="RuleBase" id="RU003476"/>
    </source>
</evidence>
<dbReference type="Gene3D" id="3.90.79.10">
    <property type="entry name" value="Nucleoside Triphosphate Pyrophosphohydrolase"/>
    <property type="match status" value="1"/>
</dbReference>
<dbReference type="GO" id="GO:0006167">
    <property type="term" value="P:AMP biosynthetic process"/>
    <property type="evidence" value="ECO:0007669"/>
    <property type="project" value="TreeGrafter"/>
</dbReference>
<dbReference type="InterPro" id="IPR051325">
    <property type="entry name" value="Nudix_hydrolase_domain"/>
</dbReference>
<reference evidence="2 3" key="1">
    <citation type="submission" date="2018-06" db="EMBL/GenBank/DDBJ databases">
        <title>Lujinxingia sediminis gen. nov. sp. nov., a new facultative anaerobic member of the class Deltaproteobacteria, and proposal of Lujinxingaceae fam. nov.</title>
        <authorList>
            <person name="Guo L.-Y."/>
            <person name="Li C.-M."/>
            <person name="Wang S."/>
            <person name="Du Z.-J."/>
        </authorList>
    </citation>
    <scope>NUCLEOTIDE SEQUENCE [LARGE SCALE GENOMIC DNA]</scope>
    <source>
        <strain evidence="2 3">FA350</strain>
    </source>
</reference>
<dbReference type="SUPFAM" id="SSF55811">
    <property type="entry name" value="Nudix"/>
    <property type="match status" value="1"/>
</dbReference>
<dbReference type="AlphaFoldDB" id="A0A2Z4FNI4"/>
<dbReference type="InterPro" id="IPR015797">
    <property type="entry name" value="NUDIX_hydrolase-like_dom_sf"/>
</dbReference>
<dbReference type="PANTHER" id="PTHR21340:SF0">
    <property type="entry name" value="BIS(5'-NUCLEOSYL)-TETRAPHOSPHATASE [ASYMMETRICAL]"/>
    <property type="match status" value="1"/>
</dbReference>
<dbReference type="GO" id="GO:0004081">
    <property type="term" value="F:bis(5'-nucleosyl)-tetraphosphatase (asymmetrical) activity"/>
    <property type="evidence" value="ECO:0007669"/>
    <property type="project" value="TreeGrafter"/>
</dbReference>
<sequence>MSTHLGSTQNEVEHSSGGVLIRQYQGENEICLVQIPTRGGNPSWRLPKGGIEAGETSEQAALRETREETGCHGEVLSELSPLEYWYTRRDDDTGERIRVRKLVDFFLMKYTHGDTGDHDHEVDESKWFTFSQALETISYDAERRVFQEAIHAWDAYLYRQSFEEEGAGTSL</sequence>
<dbReference type="CDD" id="cd03673">
    <property type="entry name" value="NUDIX_Ap6A_hydrolase"/>
    <property type="match status" value="1"/>
</dbReference>
<evidence type="ECO:0000313" key="3">
    <source>
        <dbReference type="Proteomes" id="UP000249799"/>
    </source>
</evidence>
<evidence type="ECO:0000313" key="2">
    <source>
        <dbReference type="EMBL" id="AWV90503.1"/>
    </source>
</evidence>
<dbReference type="Proteomes" id="UP000249799">
    <property type="component" value="Chromosome"/>
</dbReference>
<protein>
    <submittedName>
        <fullName evidence="2">Uncharacterized protein</fullName>
    </submittedName>
</protein>
<dbReference type="InterPro" id="IPR000086">
    <property type="entry name" value="NUDIX_hydrolase_dom"/>
</dbReference>
<dbReference type="InterPro" id="IPR020084">
    <property type="entry name" value="NUDIX_hydrolase_CS"/>
</dbReference>
<dbReference type="PROSITE" id="PS00893">
    <property type="entry name" value="NUDIX_BOX"/>
    <property type="match status" value="1"/>
</dbReference>
<comment type="similarity">
    <text evidence="1">Belongs to the Nudix hydrolase family.</text>
</comment>
<gene>
    <name evidence="2" type="ORF">DN745_14680</name>
</gene>
<dbReference type="PRINTS" id="PR00502">
    <property type="entry name" value="NUDIXFAMILY"/>
</dbReference>
<accession>A0A2Z4FNI4</accession>
<dbReference type="InterPro" id="IPR020476">
    <property type="entry name" value="Nudix_hydrolase"/>
</dbReference>
<dbReference type="EMBL" id="CP030032">
    <property type="protein sequence ID" value="AWV90503.1"/>
    <property type="molecule type" value="Genomic_DNA"/>
</dbReference>
<name>A0A2Z4FNI4_9DELT</name>
<dbReference type="PANTHER" id="PTHR21340">
    <property type="entry name" value="DIADENOSINE 5,5-P1,P4-TETRAPHOSPHATE PYROPHOSPHOHYDROLASE MUTT"/>
    <property type="match status" value="1"/>
</dbReference>
<dbReference type="KEGG" id="bsed:DN745_14680"/>
<keyword evidence="1" id="KW-0378">Hydrolase</keyword>
<dbReference type="OrthoDB" id="9761969at2"/>
<dbReference type="GO" id="GO:0006754">
    <property type="term" value="P:ATP biosynthetic process"/>
    <property type="evidence" value="ECO:0007669"/>
    <property type="project" value="TreeGrafter"/>
</dbReference>
<dbReference type="Pfam" id="PF00293">
    <property type="entry name" value="NUDIX"/>
    <property type="match status" value="1"/>
</dbReference>
<dbReference type="PROSITE" id="PS51462">
    <property type="entry name" value="NUDIX"/>
    <property type="match status" value="1"/>
</dbReference>